<gene>
    <name evidence="1" type="ORF">HOLleu_39396</name>
</gene>
<dbReference type="EMBL" id="JAIZAY010000021">
    <property type="protein sequence ID" value="KAJ8022023.1"/>
    <property type="molecule type" value="Genomic_DNA"/>
</dbReference>
<evidence type="ECO:0000313" key="1">
    <source>
        <dbReference type="EMBL" id="KAJ8022023.1"/>
    </source>
</evidence>
<evidence type="ECO:0000313" key="2">
    <source>
        <dbReference type="Proteomes" id="UP001152320"/>
    </source>
</evidence>
<accession>A0A9Q1BE30</accession>
<sequence length="50" mass="5744">MRHRKYVVRLIVRKCYKAGQTRCDFADNFSGRTIHAILGPDDRTQSCATS</sequence>
<comment type="caution">
    <text evidence="1">The sequence shown here is derived from an EMBL/GenBank/DDBJ whole genome shotgun (WGS) entry which is preliminary data.</text>
</comment>
<dbReference type="AlphaFoldDB" id="A0A9Q1BE30"/>
<reference evidence="1" key="1">
    <citation type="submission" date="2021-10" db="EMBL/GenBank/DDBJ databases">
        <title>Tropical sea cucumber genome reveals ecological adaptation and Cuvierian tubules defense mechanism.</title>
        <authorList>
            <person name="Chen T."/>
        </authorList>
    </citation>
    <scope>NUCLEOTIDE SEQUENCE</scope>
    <source>
        <strain evidence="1">Nanhai2018</strain>
        <tissue evidence="1">Muscle</tissue>
    </source>
</reference>
<name>A0A9Q1BE30_HOLLE</name>
<keyword evidence="2" id="KW-1185">Reference proteome</keyword>
<protein>
    <submittedName>
        <fullName evidence="1">Uncharacterized protein</fullName>
    </submittedName>
</protein>
<dbReference type="Proteomes" id="UP001152320">
    <property type="component" value="Chromosome 21"/>
</dbReference>
<organism evidence="1 2">
    <name type="scientific">Holothuria leucospilota</name>
    <name type="common">Black long sea cucumber</name>
    <name type="synonym">Mertensiothuria leucospilota</name>
    <dbReference type="NCBI Taxonomy" id="206669"/>
    <lineage>
        <taxon>Eukaryota</taxon>
        <taxon>Metazoa</taxon>
        <taxon>Echinodermata</taxon>
        <taxon>Eleutherozoa</taxon>
        <taxon>Echinozoa</taxon>
        <taxon>Holothuroidea</taxon>
        <taxon>Aspidochirotacea</taxon>
        <taxon>Aspidochirotida</taxon>
        <taxon>Holothuriidae</taxon>
        <taxon>Holothuria</taxon>
    </lineage>
</organism>
<proteinExistence type="predicted"/>